<evidence type="ECO:0000256" key="1">
    <source>
        <dbReference type="ARBA" id="ARBA00009199"/>
    </source>
</evidence>
<dbReference type="KEGG" id="mes:Meso_0343"/>
<dbReference type="eggNOG" id="COG0154">
    <property type="taxonomic scope" value="Bacteria"/>
</dbReference>
<dbReference type="GO" id="GO:0003824">
    <property type="term" value="F:catalytic activity"/>
    <property type="evidence" value="ECO:0007669"/>
    <property type="project" value="InterPro"/>
</dbReference>
<dbReference type="Gene3D" id="3.90.1300.10">
    <property type="entry name" value="Amidase signature (AS) domain"/>
    <property type="match status" value="1"/>
</dbReference>
<comment type="similarity">
    <text evidence="1">Belongs to the amidase family.</text>
</comment>
<dbReference type="PANTHER" id="PTHR11895">
    <property type="entry name" value="TRANSAMIDASE"/>
    <property type="match status" value="1"/>
</dbReference>
<name>Q11LH8_CHESB</name>
<dbReference type="InterPro" id="IPR023631">
    <property type="entry name" value="Amidase_dom"/>
</dbReference>
<protein>
    <submittedName>
        <fullName evidence="4">Amidase</fullName>
    </submittedName>
</protein>
<dbReference type="HOGENOM" id="CLU_009600_0_0_5"/>
<evidence type="ECO:0000256" key="2">
    <source>
        <dbReference type="SAM" id="MobiDB-lite"/>
    </source>
</evidence>
<dbReference type="Pfam" id="PF01425">
    <property type="entry name" value="Amidase"/>
    <property type="match status" value="1"/>
</dbReference>
<dbReference type="STRING" id="266779.Meso_0343"/>
<dbReference type="InterPro" id="IPR000120">
    <property type="entry name" value="Amidase"/>
</dbReference>
<evidence type="ECO:0000313" key="4">
    <source>
        <dbReference type="EMBL" id="ABG61747.1"/>
    </source>
</evidence>
<gene>
    <name evidence="4" type="ordered locus">Meso_0343</name>
</gene>
<evidence type="ECO:0000259" key="3">
    <source>
        <dbReference type="Pfam" id="PF01425"/>
    </source>
</evidence>
<proteinExistence type="inferred from homology"/>
<dbReference type="PANTHER" id="PTHR11895:SF7">
    <property type="entry name" value="GLUTAMYL-TRNA(GLN) AMIDOTRANSFERASE SUBUNIT A, MITOCHONDRIAL"/>
    <property type="match status" value="1"/>
</dbReference>
<reference evidence="4" key="1">
    <citation type="submission" date="2006-06" db="EMBL/GenBank/DDBJ databases">
        <title>Complete sequence of chromosome of Chelativorans sp. BNC1.</title>
        <authorList>
            <consortium name="US DOE Joint Genome Institute"/>
            <person name="Copeland A."/>
            <person name="Lucas S."/>
            <person name="Lapidus A."/>
            <person name="Barry K."/>
            <person name="Detter J.C."/>
            <person name="Glavina del Rio T."/>
            <person name="Hammon N."/>
            <person name="Israni S."/>
            <person name="Dalin E."/>
            <person name="Tice H."/>
            <person name="Pitluck S."/>
            <person name="Chertkov O."/>
            <person name="Brettin T."/>
            <person name="Bruce D."/>
            <person name="Han C."/>
            <person name="Tapia R."/>
            <person name="Gilna P."/>
            <person name="Schmutz J."/>
            <person name="Larimer F."/>
            <person name="Land M."/>
            <person name="Hauser L."/>
            <person name="Kyrpides N."/>
            <person name="Mikhailova N."/>
            <person name="Richardson P."/>
        </authorList>
    </citation>
    <scope>NUCLEOTIDE SEQUENCE</scope>
    <source>
        <strain evidence="4">BNC1</strain>
    </source>
</reference>
<feature type="domain" description="Amidase" evidence="3">
    <location>
        <begin position="32"/>
        <end position="434"/>
    </location>
</feature>
<dbReference type="EMBL" id="CP000390">
    <property type="protein sequence ID" value="ABG61747.1"/>
    <property type="molecule type" value="Genomic_DNA"/>
</dbReference>
<dbReference type="SUPFAM" id="SSF75304">
    <property type="entry name" value="Amidase signature (AS) enzymes"/>
    <property type="match status" value="1"/>
</dbReference>
<dbReference type="InterPro" id="IPR036928">
    <property type="entry name" value="AS_sf"/>
</dbReference>
<dbReference type="AlphaFoldDB" id="Q11LH8"/>
<accession>Q11LH8</accession>
<dbReference type="OrthoDB" id="9777859at2"/>
<feature type="region of interest" description="Disordered" evidence="2">
    <location>
        <begin position="139"/>
        <end position="161"/>
    </location>
</feature>
<sequence>MAAKRISTAEPTALGAREAAWRIAEGALSSAELVTACLERIDAEEERVQAWAFLDRGKALREAEDRDRRRRLGQPLGALHGVPVGIKDIIDVRGMPTGNGSPIDAGRMPFEDSTLVRRLRAAGAVILGKTVTTEFAYYQPGKTRNPHDPARTPGGSSSGSAAAVAAGMVPLAIGSQTNGSVIRPASFCGVVGLKPSFGAIPRTGVLRLAPSLDHMGVFARSLEDAAFAEILMGADGRDPDARESPGPLSATALSDPPVTPALAFVRTPAWERAEEPTKAAFTELVEALGSGIDQVDLSEHFAGAFGWHQTVMSAEMARNLGHHVEHMPDLCSEKLRAIVAEGRAIAAPDYLAARDMAPVLRETLTPIFERFDAIITPAAPGEAPVGEATGDPVFCTLWTFCGLPSLSLPLLNGPNGLPVGVQLVGAPGQDARLLRTARWLVRRLQDEVIG</sequence>
<organism evidence="4">
    <name type="scientific">Chelativorans sp. (strain BNC1)</name>
    <dbReference type="NCBI Taxonomy" id="266779"/>
    <lineage>
        <taxon>Bacteria</taxon>
        <taxon>Pseudomonadati</taxon>
        <taxon>Pseudomonadota</taxon>
        <taxon>Alphaproteobacteria</taxon>
        <taxon>Hyphomicrobiales</taxon>
        <taxon>Phyllobacteriaceae</taxon>
        <taxon>Chelativorans</taxon>
    </lineage>
</organism>